<dbReference type="NCBIfam" id="TIGR02913">
    <property type="entry name" value="HAF_rpt"/>
    <property type="match status" value="2"/>
</dbReference>
<keyword evidence="1" id="KW-0732">Signal</keyword>
<accession>A0A8J3L908</accession>
<reference evidence="2 3" key="1">
    <citation type="submission" date="2021-01" db="EMBL/GenBank/DDBJ databases">
        <title>Whole genome shotgun sequence of Catellatospora coxensis NBRC 107359.</title>
        <authorList>
            <person name="Komaki H."/>
            <person name="Tamura T."/>
        </authorList>
    </citation>
    <scope>NUCLEOTIDE SEQUENCE [LARGE SCALE GENOMIC DNA]</scope>
    <source>
        <strain evidence="2 3">NBRC 107359</strain>
    </source>
</reference>
<dbReference type="InterPro" id="IPR014262">
    <property type="entry name" value="HAF_rpt"/>
</dbReference>
<organism evidence="2 3">
    <name type="scientific">Catellatospora coxensis</name>
    <dbReference type="NCBI Taxonomy" id="310354"/>
    <lineage>
        <taxon>Bacteria</taxon>
        <taxon>Bacillati</taxon>
        <taxon>Actinomycetota</taxon>
        <taxon>Actinomycetes</taxon>
        <taxon>Micromonosporales</taxon>
        <taxon>Micromonosporaceae</taxon>
        <taxon>Catellatospora</taxon>
    </lineage>
</organism>
<evidence type="ECO:0000256" key="1">
    <source>
        <dbReference type="SAM" id="SignalP"/>
    </source>
</evidence>
<comment type="caution">
    <text evidence="2">The sequence shown here is derived from an EMBL/GenBank/DDBJ whole genome shotgun (WGS) entry which is preliminary data.</text>
</comment>
<name>A0A8J3L908_9ACTN</name>
<evidence type="ECO:0008006" key="4">
    <source>
        <dbReference type="Google" id="ProtNLM"/>
    </source>
</evidence>
<dbReference type="AlphaFoldDB" id="A0A8J3L908"/>
<proteinExistence type="predicted"/>
<keyword evidence="3" id="KW-1185">Reference proteome</keyword>
<dbReference type="EMBL" id="BONI01000048">
    <property type="protein sequence ID" value="GIG08475.1"/>
    <property type="molecule type" value="Genomic_DNA"/>
</dbReference>
<evidence type="ECO:0000313" key="2">
    <source>
        <dbReference type="EMBL" id="GIG08475.1"/>
    </source>
</evidence>
<feature type="chain" id="PRO_5035182719" description="HAF family extracellular repeat protein" evidence="1">
    <location>
        <begin position="24"/>
        <end position="331"/>
    </location>
</feature>
<dbReference type="RefSeq" id="WP_203694786.1">
    <property type="nucleotide sequence ID" value="NZ_BAAALC010000047.1"/>
</dbReference>
<gene>
    <name evidence="2" type="ORF">Cco03nite_51750</name>
</gene>
<evidence type="ECO:0000313" key="3">
    <source>
        <dbReference type="Proteomes" id="UP000630887"/>
    </source>
</evidence>
<sequence>MLIATLSVLAAGAVALPASPAAAATPRVVDLGTLGGACCSTATAVNDNGVVVGYSGAPSQTAPMRAFRWKNGVMTDIGSLGGTRTYPADINNNGWIVGFGTLADNVTMHAFLWRPGVGMTDLGALDNNYSSATSVNDSGVVVGRAIVDDTSTSFRWANGVMTELDHDAAGYGLDFDAMDVNNGGVVAGDLGDGIARLVNGVSTPMPTPPGNGSYTEGMNNAGDIAGQYYGMSEASFVWKADGTMVALGVPAGATSAYPSGINDDGDTVGTSLTTGSPDRAVYWSETGVPHRLPSLVTGAGARAHGVNKFGVTVGTAQVSVGGDWHAVIWTS</sequence>
<dbReference type="Proteomes" id="UP000630887">
    <property type="component" value="Unassembled WGS sequence"/>
</dbReference>
<feature type="signal peptide" evidence="1">
    <location>
        <begin position="1"/>
        <end position="23"/>
    </location>
</feature>
<protein>
    <recommendedName>
        <fullName evidence="4">HAF family extracellular repeat protein</fullName>
    </recommendedName>
</protein>